<accession>A0A226E4C0</accession>
<dbReference type="AlphaFoldDB" id="A0A226E4C0"/>
<dbReference type="InterPro" id="IPR004119">
    <property type="entry name" value="EcKL"/>
</dbReference>
<gene>
    <name evidence="1" type="ORF">Fcan01_13073</name>
</gene>
<dbReference type="Proteomes" id="UP000198287">
    <property type="component" value="Unassembled WGS sequence"/>
</dbReference>
<dbReference type="SUPFAM" id="SSF56112">
    <property type="entry name" value="Protein kinase-like (PK-like)"/>
    <property type="match status" value="1"/>
</dbReference>
<dbReference type="InterPro" id="IPR011009">
    <property type="entry name" value="Kinase-like_dom_sf"/>
</dbReference>
<protein>
    <recommendedName>
        <fullName evidence="3">CHK kinase-like domain-containing protein</fullName>
    </recommendedName>
</protein>
<organism evidence="1 2">
    <name type="scientific">Folsomia candida</name>
    <name type="common">Springtail</name>
    <dbReference type="NCBI Taxonomy" id="158441"/>
    <lineage>
        <taxon>Eukaryota</taxon>
        <taxon>Metazoa</taxon>
        <taxon>Ecdysozoa</taxon>
        <taxon>Arthropoda</taxon>
        <taxon>Hexapoda</taxon>
        <taxon>Collembola</taxon>
        <taxon>Entomobryomorpha</taxon>
        <taxon>Isotomoidea</taxon>
        <taxon>Isotomidae</taxon>
        <taxon>Proisotominae</taxon>
        <taxon>Folsomia</taxon>
    </lineage>
</organism>
<evidence type="ECO:0008006" key="3">
    <source>
        <dbReference type="Google" id="ProtNLM"/>
    </source>
</evidence>
<name>A0A226E4C0_FOLCA</name>
<evidence type="ECO:0000313" key="2">
    <source>
        <dbReference type="Proteomes" id="UP000198287"/>
    </source>
</evidence>
<keyword evidence="2" id="KW-1185">Reference proteome</keyword>
<reference evidence="1 2" key="1">
    <citation type="submission" date="2015-12" db="EMBL/GenBank/DDBJ databases">
        <title>The genome of Folsomia candida.</title>
        <authorList>
            <person name="Faddeeva A."/>
            <person name="Derks M.F."/>
            <person name="Anvar Y."/>
            <person name="Smit S."/>
            <person name="Van Straalen N."/>
            <person name="Roelofs D."/>
        </authorList>
    </citation>
    <scope>NUCLEOTIDE SEQUENCE [LARGE SCALE GENOMIC DNA]</scope>
    <source>
        <strain evidence="1 2">VU population</strain>
        <tissue evidence="1">Whole body</tissue>
    </source>
</reference>
<dbReference type="EMBL" id="LNIX01000007">
    <property type="protein sequence ID" value="OXA52279.1"/>
    <property type="molecule type" value="Genomic_DNA"/>
</dbReference>
<dbReference type="OrthoDB" id="191037at2759"/>
<proteinExistence type="predicted"/>
<sequence length="217" mass="24885">MFIQSGFDYIRKLIREYADKAADEMSQQSGAPNPSVLPLHAMPTGLLEYFEVLRENAFENLALLTPQEGQVGVVTHNLLYANHFMFLSEKHENLKKDEHAAVFFDFQASMYSLPTTDLSFFLIRNCEESMLTTGIEQVLQYYHEELRAAMGAMGVPLENYTLDQIRTEYREKAYLTILYIIALGGLMDVESSPDDVKRRLYNKLVIMYDNGLLKCVV</sequence>
<dbReference type="PANTHER" id="PTHR11012:SF30">
    <property type="entry name" value="PROTEIN KINASE-LIKE DOMAIN-CONTAINING"/>
    <property type="match status" value="1"/>
</dbReference>
<evidence type="ECO:0000313" key="1">
    <source>
        <dbReference type="EMBL" id="OXA52279.1"/>
    </source>
</evidence>
<comment type="caution">
    <text evidence="1">The sequence shown here is derived from an EMBL/GenBank/DDBJ whole genome shotgun (WGS) entry which is preliminary data.</text>
</comment>
<dbReference type="Pfam" id="PF02958">
    <property type="entry name" value="EcKL"/>
    <property type="match status" value="1"/>
</dbReference>
<dbReference type="PANTHER" id="PTHR11012">
    <property type="entry name" value="PROTEIN KINASE-LIKE DOMAIN-CONTAINING"/>
    <property type="match status" value="1"/>
</dbReference>